<evidence type="ECO:0000313" key="15">
    <source>
        <dbReference type="Proteomes" id="UP000824262"/>
    </source>
</evidence>
<dbReference type="CDD" id="cd13138">
    <property type="entry name" value="MATE_yoeA_like"/>
    <property type="match status" value="1"/>
</dbReference>
<name>A0A9D0ZEK6_9FIRM</name>
<proteinExistence type="inferred from homology"/>
<comment type="function">
    <text evidence="1">Multidrug efflux pump.</text>
</comment>
<evidence type="ECO:0000256" key="12">
    <source>
        <dbReference type="ARBA" id="ARBA00031636"/>
    </source>
</evidence>
<evidence type="ECO:0000256" key="10">
    <source>
        <dbReference type="ARBA" id="ARBA00023065"/>
    </source>
</evidence>
<dbReference type="InterPro" id="IPR048279">
    <property type="entry name" value="MdtK-like"/>
</dbReference>
<dbReference type="PANTHER" id="PTHR43298">
    <property type="entry name" value="MULTIDRUG RESISTANCE PROTEIN NORM-RELATED"/>
    <property type="match status" value="1"/>
</dbReference>
<dbReference type="InterPro" id="IPR002528">
    <property type="entry name" value="MATE_fam"/>
</dbReference>
<sequence>MLSGPIGKSLLSFALPLLLGSVFQQLYNMADSFVVGNVLGEAALAAVSSASSLINLLVDMFVGLFTGAGILAATCYGGGDGERLSRAIRTTLVIGLAVGVFLTALGTLLSPTLLRLMHTPEDVMVNSLEYFRIYFAGSLAFIMYNCCAGLLQSLGDSVHPLKYLVAACLLNIVFDVLFVAVFDWGVGSAALATIIAQALSAVLCLRRLWKAQAEFGYALRPAGADRASVKQIMKLGVPAAFQNCMIALSNVFVQSGINLFDTQAIAGCGAWSKLEGFAVLPIVSLSLALSTFAGQNLGAGNFERVRRGTKLGIIAGAAMSVAVGAILYIFAPQLIGLFNSDPDVIAFGVWKAAWTAPFFVLVGVSNCIGGILRGMGRTVESMFVYLGCWCLIRVLLINVGLDIVMDIRIVFAAYPITWLLSTVFFTWRYRRCI</sequence>
<feature type="transmembrane region" description="Helical" evidence="13">
    <location>
        <begin position="383"/>
        <end position="401"/>
    </location>
</feature>
<gene>
    <name evidence="14" type="ORF">IAB77_06735</name>
</gene>
<feature type="transmembrane region" description="Helical" evidence="13">
    <location>
        <begin position="311"/>
        <end position="331"/>
    </location>
</feature>
<evidence type="ECO:0000256" key="4">
    <source>
        <dbReference type="ARBA" id="ARBA00020268"/>
    </source>
</evidence>
<keyword evidence="6" id="KW-0050">Antiport</keyword>
<dbReference type="PANTHER" id="PTHR43298:SF2">
    <property type="entry name" value="FMN_FAD EXPORTER YEEO-RELATED"/>
    <property type="match status" value="1"/>
</dbReference>
<keyword evidence="9 13" id="KW-1133">Transmembrane helix</keyword>
<feature type="transmembrane region" description="Helical" evidence="13">
    <location>
        <begin position="277"/>
        <end position="299"/>
    </location>
</feature>
<dbReference type="InterPro" id="IPR050222">
    <property type="entry name" value="MATE_MdtK"/>
</dbReference>
<dbReference type="GO" id="GO:0015297">
    <property type="term" value="F:antiporter activity"/>
    <property type="evidence" value="ECO:0007669"/>
    <property type="project" value="UniProtKB-KW"/>
</dbReference>
<feature type="transmembrane region" description="Helical" evidence="13">
    <location>
        <begin position="235"/>
        <end position="257"/>
    </location>
</feature>
<dbReference type="AlphaFoldDB" id="A0A9D0ZEK6"/>
<feature type="transmembrane region" description="Helical" evidence="13">
    <location>
        <begin position="188"/>
        <end position="205"/>
    </location>
</feature>
<keyword evidence="8 13" id="KW-0812">Transmembrane</keyword>
<comment type="similarity">
    <text evidence="3">Belongs to the multi antimicrobial extrusion (MATE) (TC 2.A.66.1) family.</text>
</comment>
<feature type="transmembrane region" description="Helical" evidence="13">
    <location>
        <begin position="163"/>
        <end position="182"/>
    </location>
</feature>
<dbReference type="Pfam" id="PF01554">
    <property type="entry name" value="MatE"/>
    <property type="match status" value="2"/>
</dbReference>
<dbReference type="GO" id="GO:0006811">
    <property type="term" value="P:monoatomic ion transport"/>
    <property type="evidence" value="ECO:0007669"/>
    <property type="project" value="UniProtKB-KW"/>
</dbReference>
<keyword evidence="7" id="KW-1003">Cell membrane</keyword>
<evidence type="ECO:0000313" key="14">
    <source>
        <dbReference type="EMBL" id="HIQ78940.1"/>
    </source>
</evidence>
<keyword evidence="10" id="KW-0406">Ion transport</keyword>
<protein>
    <recommendedName>
        <fullName evidence="4">Probable multidrug resistance protein NorM</fullName>
    </recommendedName>
    <alternativeName>
        <fullName evidence="12">Multidrug-efflux transporter</fullName>
    </alternativeName>
</protein>
<dbReference type="EMBL" id="DVGA01000067">
    <property type="protein sequence ID" value="HIQ78940.1"/>
    <property type="molecule type" value="Genomic_DNA"/>
</dbReference>
<comment type="subcellular location">
    <subcellularLocation>
        <location evidence="2">Cell membrane</location>
        <topology evidence="2">Multi-pass membrane protein</topology>
    </subcellularLocation>
</comment>
<evidence type="ECO:0000256" key="8">
    <source>
        <dbReference type="ARBA" id="ARBA00022692"/>
    </source>
</evidence>
<keyword evidence="5" id="KW-0813">Transport</keyword>
<feature type="transmembrane region" description="Helical" evidence="13">
    <location>
        <begin position="60"/>
        <end position="79"/>
    </location>
</feature>
<dbReference type="GO" id="GO:0042910">
    <property type="term" value="F:xenobiotic transmembrane transporter activity"/>
    <property type="evidence" value="ECO:0007669"/>
    <property type="project" value="InterPro"/>
</dbReference>
<accession>A0A9D0ZEK6</accession>
<feature type="non-terminal residue" evidence="14">
    <location>
        <position position="433"/>
    </location>
</feature>
<organism evidence="14 15">
    <name type="scientific">Candidatus Scatomorpha intestinavium</name>
    <dbReference type="NCBI Taxonomy" id="2840922"/>
    <lineage>
        <taxon>Bacteria</taxon>
        <taxon>Bacillati</taxon>
        <taxon>Bacillota</taxon>
        <taxon>Clostridia</taxon>
        <taxon>Eubacteriales</taxon>
        <taxon>Candidatus Scatomorpha</taxon>
    </lineage>
</organism>
<evidence type="ECO:0000256" key="13">
    <source>
        <dbReference type="SAM" id="Phobius"/>
    </source>
</evidence>
<evidence type="ECO:0000256" key="2">
    <source>
        <dbReference type="ARBA" id="ARBA00004651"/>
    </source>
</evidence>
<dbReference type="Proteomes" id="UP000824262">
    <property type="component" value="Unassembled WGS sequence"/>
</dbReference>
<dbReference type="PIRSF" id="PIRSF006603">
    <property type="entry name" value="DinF"/>
    <property type="match status" value="1"/>
</dbReference>
<evidence type="ECO:0000256" key="3">
    <source>
        <dbReference type="ARBA" id="ARBA00010199"/>
    </source>
</evidence>
<feature type="transmembrane region" description="Helical" evidence="13">
    <location>
        <begin position="130"/>
        <end position="151"/>
    </location>
</feature>
<comment type="caution">
    <text evidence="14">The sequence shown here is derived from an EMBL/GenBank/DDBJ whole genome shotgun (WGS) entry which is preliminary data.</text>
</comment>
<feature type="transmembrane region" description="Helical" evidence="13">
    <location>
        <begin position="91"/>
        <end position="110"/>
    </location>
</feature>
<dbReference type="NCBIfam" id="TIGR00797">
    <property type="entry name" value="matE"/>
    <property type="match status" value="1"/>
</dbReference>
<feature type="transmembrane region" description="Helical" evidence="13">
    <location>
        <begin position="351"/>
        <end position="371"/>
    </location>
</feature>
<evidence type="ECO:0000256" key="9">
    <source>
        <dbReference type="ARBA" id="ARBA00022989"/>
    </source>
</evidence>
<evidence type="ECO:0000256" key="11">
    <source>
        <dbReference type="ARBA" id="ARBA00023136"/>
    </source>
</evidence>
<evidence type="ECO:0000256" key="7">
    <source>
        <dbReference type="ARBA" id="ARBA00022475"/>
    </source>
</evidence>
<reference evidence="14" key="1">
    <citation type="submission" date="2020-10" db="EMBL/GenBank/DDBJ databases">
        <authorList>
            <person name="Gilroy R."/>
        </authorList>
    </citation>
    <scope>NUCLEOTIDE SEQUENCE</scope>
    <source>
        <strain evidence="14">ChiBcolR7-354</strain>
    </source>
</reference>
<keyword evidence="11 13" id="KW-0472">Membrane</keyword>
<evidence type="ECO:0000256" key="1">
    <source>
        <dbReference type="ARBA" id="ARBA00003408"/>
    </source>
</evidence>
<feature type="transmembrane region" description="Helical" evidence="13">
    <location>
        <begin position="407"/>
        <end position="427"/>
    </location>
</feature>
<dbReference type="GO" id="GO:0005886">
    <property type="term" value="C:plasma membrane"/>
    <property type="evidence" value="ECO:0007669"/>
    <property type="project" value="UniProtKB-SubCell"/>
</dbReference>
<reference evidence="14" key="2">
    <citation type="journal article" date="2021" name="PeerJ">
        <title>Extensive microbial diversity within the chicken gut microbiome revealed by metagenomics and culture.</title>
        <authorList>
            <person name="Gilroy R."/>
            <person name="Ravi A."/>
            <person name="Getino M."/>
            <person name="Pursley I."/>
            <person name="Horton D.L."/>
            <person name="Alikhan N.F."/>
            <person name="Baker D."/>
            <person name="Gharbi K."/>
            <person name="Hall N."/>
            <person name="Watson M."/>
            <person name="Adriaenssens E.M."/>
            <person name="Foster-Nyarko E."/>
            <person name="Jarju S."/>
            <person name="Secka A."/>
            <person name="Antonio M."/>
            <person name="Oren A."/>
            <person name="Chaudhuri R.R."/>
            <person name="La Ragione R."/>
            <person name="Hildebrand F."/>
            <person name="Pallen M.J."/>
        </authorList>
    </citation>
    <scope>NUCLEOTIDE SEQUENCE</scope>
    <source>
        <strain evidence="14">ChiBcolR7-354</strain>
    </source>
</reference>
<evidence type="ECO:0000256" key="6">
    <source>
        <dbReference type="ARBA" id="ARBA00022449"/>
    </source>
</evidence>
<evidence type="ECO:0000256" key="5">
    <source>
        <dbReference type="ARBA" id="ARBA00022448"/>
    </source>
</evidence>